<keyword evidence="4" id="KW-1185">Reference proteome</keyword>
<dbReference type="AlphaFoldDB" id="A0A5P2X266"/>
<name>A0A5P2X266_STRST</name>
<reference evidence="2 3" key="1">
    <citation type="submission" date="2017-09" db="EMBL/GenBank/DDBJ databases">
        <authorList>
            <person name="Lee N."/>
            <person name="Cho B.-K."/>
        </authorList>
    </citation>
    <scope>NUCLEOTIDE SEQUENCE [LARGE SCALE GENOMIC DNA]</scope>
    <source>
        <strain evidence="2 3">ATCC 27465</strain>
    </source>
</reference>
<gene>
    <name evidence="2" type="ORF">CP982_07155</name>
    <name evidence="1" type="ORF">FHS40_007369</name>
</gene>
<evidence type="ECO:0000313" key="1">
    <source>
        <dbReference type="EMBL" id="MBB5108248.1"/>
    </source>
</evidence>
<proteinExistence type="predicted"/>
<evidence type="ECO:0000313" key="4">
    <source>
        <dbReference type="Proteomes" id="UP000549009"/>
    </source>
</evidence>
<dbReference type="Proteomes" id="UP000326505">
    <property type="component" value="Chromosome"/>
</dbReference>
<dbReference type="Proteomes" id="UP000549009">
    <property type="component" value="Unassembled WGS sequence"/>
</dbReference>
<sequence>MNFLMQQTLTNGSELPDGPHFTHCYIYAGAHCSCGGNYQGDRPGPELDPSAVVALAEQAER</sequence>
<dbReference type="EMBL" id="CP023690">
    <property type="protein sequence ID" value="QEV58511.1"/>
    <property type="molecule type" value="Genomic_DNA"/>
</dbReference>
<accession>A0A5P2X266</accession>
<reference evidence="1 4" key="2">
    <citation type="submission" date="2020-08" db="EMBL/GenBank/DDBJ databases">
        <title>Genomic Encyclopedia of Type Strains, Phase III (KMG-III): the genomes of soil and plant-associated and newly described type strains.</title>
        <authorList>
            <person name="Whitman W."/>
        </authorList>
    </citation>
    <scope>NUCLEOTIDE SEQUENCE [LARGE SCALE GENOMIC DNA]</scope>
    <source>
        <strain evidence="1 4">CECT 3146</strain>
    </source>
</reference>
<evidence type="ECO:0000313" key="2">
    <source>
        <dbReference type="EMBL" id="QEV58511.1"/>
    </source>
</evidence>
<evidence type="ECO:0000313" key="3">
    <source>
        <dbReference type="Proteomes" id="UP000326505"/>
    </source>
</evidence>
<dbReference type="RefSeq" id="WP_150509711.1">
    <property type="nucleotide sequence ID" value="NZ_BMSQ01000020.1"/>
</dbReference>
<dbReference type="KEGG" id="sspb:CP982_07155"/>
<dbReference type="EMBL" id="JACHJD010000018">
    <property type="protein sequence ID" value="MBB5108248.1"/>
    <property type="molecule type" value="Genomic_DNA"/>
</dbReference>
<organism evidence="2 3">
    <name type="scientific">Streptomyces spectabilis</name>
    <dbReference type="NCBI Taxonomy" id="68270"/>
    <lineage>
        <taxon>Bacteria</taxon>
        <taxon>Bacillati</taxon>
        <taxon>Actinomycetota</taxon>
        <taxon>Actinomycetes</taxon>
        <taxon>Kitasatosporales</taxon>
        <taxon>Streptomycetaceae</taxon>
        <taxon>Streptomyces</taxon>
    </lineage>
</organism>
<protein>
    <submittedName>
        <fullName evidence="2">Uncharacterized protein</fullName>
    </submittedName>
</protein>